<evidence type="ECO:0008006" key="4">
    <source>
        <dbReference type="Google" id="ProtNLM"/>
    </source>
</evidence>
<evidence type="ECO:0000256" key="1">
    <source>
        <dbReference type="SAM" id="SignalP"/>
    </source>
</evidence>
<reference evidence="2 3" key="1">
    <citation type="submission" date="2014-08" db="EMBL/GenBank/DDBJ databases">
        <authorList>
            <person name="Moulin Lionel"/>
        </authorList>
    </citation>
    <scope>NUCLEOTIDE SEQUENCE [LARGE SCALE GENOMIC DNA]</scope>
</reference>
<sequence length="113" mass="12250">MKNFLFASVIALASAVAIAAPANAGNVFLGGSYFDYGPFGDFYDSYNQAPVYGSYWGGGYLDDGPGYGPAYGNDGSSYVAPPNVVHARRHCRIEAVRTRSHDHRFTREVRVCS</sequence>
<evidence type="ECO:0000313" key="3">
    <source>
        <dbReference type="Proteomes" id="UP000046373"/>
    </source>
</evidence>
<gene>
    <name evidence="2" type="ORF">MPLDJ20_110184</name>
</gene>
<dbReference type="EMBL" id="CCNB01000003">
    <property type="protein sequence ID" value="CDX18498.1"/>
    <property type="molecule type" value="Genomic_DNA"/>
</dbReference>
<feature type="chain" id="PRO_5001854249" description="BA14K family protein" evidence="1">
    <location>
        <begin position="25"/>
        <end position="113"/>
    </location>
</feature>
<name>A0A090DPR1_MESPL</name>
<evidence type="ECO:0000313" key="2">
    <source>
        <dbReference type="EMBL" id="CDX18498.1"/>
    </source>
</evidence>
<organism evidence="2 3">
    <name type="scientific">Mesorhizobium plurifarium</name>
    <dbReference type="NCBI Taxonomy" id="69974"/>
    <lineage>
        <taxon>Bacteria</taxon>
        <taxon>Pseudomonadati</taxon>
        <taxon>Pseudomonadota</taxon>
        <taxon>Alphaproteobacteria</taxon>
        <taxon>Hyphomicrobiales</taxon>
        <taxon>Phyllobacteriaceae</taxon>
        <taxon>Mesorhizobium</taxon>
    </lineage>
</organism>
<accession>A0A090DPR1</accession>
<keyword evidence="1" id="KW-0732">Signal</keyword>
<dbReference type="AlphaFoldDB" id="A0A090DPR1"/>
<proteinExistence type="predicted"/>
<protein>
    <recommendedName>
        <fullName evidence="4">BA14K family protein</fullName>
    </recommendedName>
</protein>
<dbReference type="Proteomes" id="UP000046373">
    <property type="component" value="Unassembled WGS sequence"/>
</dbReference>
<feature type="signal peptide" evidence="1">
    <location>
        <begin position="1"/>
        <end position="24"/>
    </location>
</feature>